<keyword evidence="6 9" id="KW-1133">Transmembrane helix</keyword>
<dbReference type="Gramene" id="AUR62026983-RA">
    <property type="protein sequence ID" value="AUR62026983-RA:cds"/>
    <property type="gene ID" value="AUR62026983"/>
</dbReference>
<evidence type="ECO:0000256" key="8">
    <source>
        <dbReference type="ARBA" id="ARBA00023136"/>
    </source>
</evidence>
<dbReference type="Proteomes" id="UP000596660">
    <property type="component" value="Unplaced"/>
</dbReference>
<keyword evidence="14" id="KW-1185">Reference proteome</keyword>
<dbReference type="Gene3D" id="3.30.1370.10">
    <property type="entry name" value="K Homology domain, type 1"/>
    <property type="match status" value="1"/>
</dbReference>
<feature type="transmembrane region" description="Helical" evidence="9">
    <location>
        <begin position="491"/>
        <end position="509"/>
    </location>
</feature>
<accession>A0A803MBZ0</accession>
<keyword evidence="3 9" id="KW-0813">Transport</keyword>
<dbReference type="OMA" id="HYVIHTI"/>
<sequence length="987" mass="111994">MEYIDNLPAIDLMRSEKMTFVQLIIPVESAHRAISYLGELGLLQFRELNADKSPFQRTFVNQVKRCAEMSRKLRFFKDQISKAGLLVSGHPGMQPDLELEELEIRLAEHEHELIEMNSNSEKLQQTYNELLEFKMVLQKAGSFLVPGKSPAVAEEVELDENIHSSDDYADTASLLEQEMRGTPVQSGVRCMCGIICKSKALKFERMLFRATRGNLLFNQAPADVYISDPTSSEMVEKTVFVVFFSGEQARMKILKICEAFAANCYPVPEEINKQRQIIKEVSSRLAELEATLDAGMRHRNKALADVAFHLTRWMNLVRREKAVYDTLNMLNFDVTKKCLVGEGWCPISAKGQIQEALQRATFHSNSQVGVIFHAMDSVESPPTYFKTNRFTYSFQEIVDAYGVARYQEANPAVYTVVTFPFLFAVMFGDWGHGICLLMLALFLISREGKLSLQWASQVVVAMGSRGAGEVVGIAIGDVADWVCNGWRCNMAAPLSFGMGISLVVMWWLGPKLGSFMEMLFGGRYVVLLMALFSIYCGLIYNEFFSVPFHIFGQSAYKCRDATCSDSSTAGLVKFRDPYPFGVDPSWRGSRSELPFLNSLKMKMSILLGVVQMNLGIILSYFNARFFSNSLDVRYQFLPQIIFLNSLFGYLSLLIIIKWCTGSRADLYHVMIYMFLSPFEDLGENELFWGQRPLQILLLLLAMVAVPWMLFPKPFILKKLHSERFQGRMYGILLSTEMDLDVEPDSARQLHHEDFNFSEIFVHQLIHSIEFVLGAVSNTASYLRLWALSLAHSELSTVFYEKVLLLAWGYENLVIRLVGLAVFAFATAFILLMMETLSAFLHALRLHWVEFQNKFYHGDGAHARGNSLKRVEASTGCRVYIRGKGSIKDPDKEEKLRGRPGYEHLNEPLHILIEADMAPNIVDIKLRQAKEILEELLKPVDESQDFYKRQQLRELAMLNSNFREDSPGPSGSVSPFNTSGLKLAKTGR</sequence>
<organism evidence="13 14">
    <name type="scientific">Chenopodium quinoa</name>
    <name type="common">Quinoa</name>
    <dbReference type="NCBI Taxonomy" id="63459"/>
    <lineage>
        <taxon>Eukaryota</taxon>
        <taxon>Viridiplantae</taxon>
        <taxon>Streptophyta</taxon>
        <taxon>Embryophyta</taxon>
        <taxon>Tracheophyta</taxon>
        <taxon>Spermatophyta</taxon>
        <taxon>Magnoliopsida</taxon>
        <taxon>eudicotyledons</taxon>
        <taxon>Gunneridae</taxon>
        <taxon>Pentapetalae</taxon>
        <taxon>Caryophyllales</taxon>
        <taxon>Chenopodiaceae</taxon>
        <taxon>Chenopodioideae</taxon>
        <taxon>Atripliceae</taxon>
        <taxon>Chenopodium</taxon>
    </lineage>
</organism>
<dbReference type="PIRSF" id="PIRSF001293">
    <property type="entry name" value="ATP6V0A1"/>
    <property type="match status" value="1"/>
</dbReference>
<feature type="transmembrane region" description="Helical" evidence="9">
    <location>
        <begin position="421"/>
        <end position="444"/>
    </location>
</feature>
<dbReference type="Pfam" id="PF22675">
    <property type="entry name" value="KH-I_KHDC4-BBP"/>
    <property type="match status" value="1"/>
</dbReference>
<evidence type="ECO:0000256" key="4">
    <source>
        <dbReference type="ARBA" id="ARBA00022692"/>
    </source>
</evidence>
<feature type="region of interest" description="Disordered" evidence="11">
    <location>
        <begin position="960"/>
        <end position="987"/>
    </location>
</feature>
<dbReference type="InterPro" id="IPR036612">
    <property type="entry name" value="KH_dom_type_1_sf"/>
</dbReference>
<reference evidence="13" key="1">
    <citation type="journal article" date="2017" name="Nature">
        <title>The genome of Chenopodium quinoa.</title>
        <authorList>
            <person name="Jarvis D.E."/>
            <person name="Ho Y.S."/>
            <person name="Lightfoot D.J."/>
            <person name="Schmoeckel S.M."/>
            <person name="Li B."/>
            <person name="Borm T.J.A."/>
            <person name="Ohyanagi H."/>
            <person name="Mineta K."/>
            <person name="Michell C.T."/>
            <person name="Saber N."/>
            <person name="Kharbatia N.M."/>
            <person name="Rupper R.R."/>
            <person name="Sharp A.R."/>
            <person name="Dally N."/>
            <person name="Boughton B.A."/>
            <person name="Woo Y.H."/>
            <person name="Gao G."/>
            <person name="Schijlen E.G.W.M."/>
            <person name="Guo X."/>
            <person name="Momin A.A."/>
            <person name="Negrao S."/>
            <person name="Al-Babili S."/>
            <person name="Gehring C."/>
            <person name="Roessner U."/>
            <person name="Jung C."/>
            <person name="Murphy K."/>
            <person name="Arold S.T."/>
            <person name="Gojobori T."/>
            <person name="van der Linden C.G."/>
            <person name="van Loo E.N."/>
            <person name="Jellen E.N."/>
            <person name="Maughan P.J."/>
            <person name="Tester M."/>
        </authorList>
    </citation>
    <scope>NUCLEOTIDE SEQUENCE [LARGE SCALE GENOMIC DNA]</scope>
    <source>
        <strain evidence="13">cv. PI 614886</strain>
    </source>
</reference>
<evidence type="ECO:0000256" key="7">
    <source>
        <dbReference type="ARBA" id="ARBA00023065"/>
    </source>
</evidence>
<dbReference type="Pfam" id="PF01496">
    <property type="entry name" value="V_ATPase_I"/>
    <property type="match status" value="2"/>
</dbReference>
<dbReference type="InterPro" id="IPR055256">
    <property type="entry name" value="KH_1_KHDC4/BBP-like"/>
</dbReference>
<keyword evidence="8 9" id="KW-0472">Membrane</keyword>
<comment type="similarity">
    <text evidence="2 9">Belongs to the V-ATPase 116 kDa subunit family.</text>
</comment>
<dbReference type="AlphaFoldDB" id="A0A803MBZ0"/>
<reference evidence="13" key="2">
    <citation type="submission" date="2021-03" db="UniProtKB">
        <authorList>
            <consortium name="EnsemblPlants"/>
        </authorList>
    </citation>
    <scope>IDENTIFICATION</scope>
</reference>
<feature type="transmembrane region" description="Helical" evidence="9">
    <location>
        <begin position="603"/>
        <end position="621"/>
    </location>
</feature>
<dbReference type="GO" id="GO:0007035">
    <property type="term" value="P:vacuolar acidification"/>
    <property type="evidence" value="ECO:0007669"/>
    <property type="project" value="TreeGrafter"/>
</dbReference>
<feature type="transmembrane region" description="Helical" evidence="9">
    <location>
        <begin position="812"/>
        <end position="833"/>
    </location>
</feature>
<evidence type="ECO:0000256" key="5">
    <source>
        <dbReference type="ARBA" id="ARBA00022781"/>
    </source>
</evidence>
<feature type="transmembrane region" description="Helical" evidence="9">
    <location>
        <begin position="641"/>
        <end position="660"/>
    </location>
</feature>
<proteinExistence type="inferred from homology"/>
<keyword evidence="4 9" id="KW-0812">Transmembrane</keyword>
<evidence type="ECO:0000256" key="11">
    <source>
        <dbReference type="SAM" id="MobiDB-lite"/>
    </source>
</evidence>
<protein>
    <recommendedName>
        <fullName evidence="9">V-type proton ATPase subunit a</fullName>
    </recommendedName>
</protein>
<evidence type="ECO:0000256" key="2">
    <source>
        <dbReference type="ARBA" id="ARBA00009904"/>
    </source>
</evidence>
<evidence type="ECO:0000259" key="12">
    <source>
        <dbReference type="Pfam" id="PF22675"/>
    </source>
</evidence>
<evidence type="ECO:0000256" key="1">
    <source>
        <dbReference type="ARBA" id="ARBA00004141"/>
    </source>
</evidence>
<feature type="transmembrane region" description="Helical" evidence="9">
    <location>
        <begin position="521"/>
        <end position="540"/>
    </location>
</feature>
<keyword evidence="10" id="KW-0175">Coiled coil</keyword>
<feature type="coiled-coil region" evidence="10">
    <location>
        <begin position="97"/>
        <end position="126"/>
    </location>
</feature>
<evidence type="ECO:0000256" key="9">
    <source>
        <dbReference type="RuleBase" id="RU361189"/>
    </source>
</evidence>
<dbReference type="GO" id="GO:0046961">
    <property type="term" value="F:proton-transporting ATPase activity, rotational mechanism"/>
    <property type="evidence" value="ECO:0007669"/>
    <property type="project" value="InterPro"/>
</dbReference>
<keyword evidence="7 9" id="KW-0406">Ion transport</keyword>
<feature type="domain" description="KHDC4/BBP-like KH-domain type I" evidence="12">
    <location>
        <begin position="863"/>
        <end position="937"/>
    </location>
</feature>
<dbReference type="SUPFAM" id="SSF54791">
    <property type="entry name" value="Eukaryotic type KH-domain (KH-domain type I)"/>
    <property type="match status" value="1"/>
</dbReference>
<dbReference type="EnsemblPlants" id="AUR62026983-RA">
    <property type="protein sequence ID" value="AUR62026983-RA:cds"/>
    <property type="gene ID" value="AUR62026983"/>
</dbReference>
<feature type="compositionally biased region" description="Polar residues" evidence="11">
    <location>
        <begin position="968"/>
        <end position="979"/>
    </location>
</feature>
<dbReference type="PANTHER" id="PTHR11629:SF72">
    <property type="entry name" value="V-TYPE PROTON ATPASE SUBUNIT A1"/>
    <property type="match status" value="1"/>
</dbReference>
<dbReference type="GO" id="GO:0003723">
    <property type="term" value="F:RNA binding"/>
    <property type="evidence" value="ECO:0007669"/>
    <property type="project" value="InterPro"/>
</dbReference>
<dbReference type="GO" id="GO:0051117">
    <property type="term" value="F:ATPase binding"/>
    <property type="evidence" value="ECO:0007669"/>
    <property type="project" value="TreeGrafter"/>
</dbReference>
<dbReference type="PANTHER" id="PTHR11629">
    <property type="entry name" value="VACUOLAR PROTON ATPASES"/>
    <property type="match status" value="1"/>
</dbReference>
<evidence type="ECO:0000256" key="3">
    <source>
        <dbReference type="ARBA" id="ARBA00022448"/>
    </source>
</evidence>
<comment type="function">
    <text evidence="9">Essential component of the vacuolar proton pump (V-ATPase), a multimeric enzyme that catalyzes the translocation of protons across the membranes. Required for assembly and activity of the V-ATPase.</text>
</comment>
<keyword evidence="5 9" id="KW-0375">Hydrogen ion transport</keyword>
<evidence type="ECO:0000256" key="6">
    <source>
        <dbReference type="ARBA" id="ARBA00022989"/>
    </source>
</evidence>
<evidence type="ECO:0000256" key="10">
    <source>
        <dbReference type="SAM" id="Coils"/>
    </source>
</evidence>
<comment type="subcellular location">
    <subcellularLocation>
        <location evidence="1">Membrane</location>
        <topology evidence="1">Multi-pass membrane protein</topology>
    </subcellularLocation>
</comment>
<dbReference type="InterPro" id="IPR026028">
    <property type="entry name" value="V-type_ATPase_116kDa_su_euka"/>
</dbReference>
<dbReference type="InterPro" id="IPR002490">
    <property type="entry name" value="V-ATPase_116kDa_su"/>
</dbReference>
<evidence type="ECO:0000313" key="14">
    <source>
        <dbReference type="Proteomes" id="UP000596660"/>
    </source>
</evidence>
<evidence type="ECO:0000313" key="13">
    <source>
        <dbReference type="EnsemblPlants" id="AUR62026983-RA:cds"/>
    </source>
</evidence>
<dbReference type="GO" id="GO:0000220">
    <property type="term" value="C:vacuolar proton-transporting V-type ATPase, V0 domain"/>
    <property type="evidence" value="ECO:0007669"/>
    <property type="project" value="InterPro"/>
</dbReference>
<name>A0A803MBZ0_CHEQI</name>